<organism evidence="1">
    <name type="scientific">viral metagenome</name>
    <dbReference type="NCBI Taxonomy" id="1070528"/>
    <lineage>
        <taxon>unclassified sequences</taxon>
        <taxon>metagenomes</taxon>
        <taxon>organismal metagenomes</taxon>
    </lineage>
</organism>
<evidence type="ECO:0000313" key="3">
    <source>
        <dbReference type="EMBL" id="QJA85734.1"/>
    </source>
</evidence>
<name>A0A6H1ZWI3_9ZZZZ</name>
<gene>
    <name evidence="4" type="ORF">MM171B01347_0003</name>
    <name evidence="2" type="ORF">MM415A01555_0005</name>
    <name evidence="3" type="ORF">MM415B02179_0003</name>
    <name evidence="1" type="ORF">TM448A02382_0003</name>
    <name evidence="5" type="ORF">TM448B04471_0008</name>
</gene>
<protein>
    <submittedName>
        <fullName evidence="1">Uncharacterized protein</fullName>
    </submittedName>
</protein>
<evidence type="ECO:0000313" key="1">
    <source>
        <dbReference type="EMBL" id="QJA51924.1"/>
    </source>
</evidence>
<accession>A0A6H1ZWI3</accession>
<reference evidence="1" key="1">
    <citation type="submission" date="2020-03" db="EMBL/GenBank/DDBJ databases">
        <title>The deep terrestrial virosphere.</title>
        <authorList>
            <person name="Holmfeldt K."/>
            <person name="Nilsson E."/>
            <person name="Simone D."/>
            <person name="Lopez-Fernandez M."/>
            <person name="Wu X."/>
            <person name="de Brujin I."/>
            <person name="Lundin D."/>
            <person name="Andersson A."/>
            <person name="Bertilsson S."/>
            <person name="Dopson M."/>
        </authorList>
    </citation>
    <scope>NUCLEOTIDE SEQUENCE</scope>
    <source>
        <strain evidence="4">MM171B01347</strain>
        <strain evidence="2">MM415A01555</strain>
        <strain evidence="3">MM415B02179</strain>
        <strain evidence="1">TM448A02382</strain>
        <strain evidence="5">TM448B04471</strain>
    </source>
</reference>
<sequence length="122" mass="14650">MKTKTHGHIQYLVWRALVKHWETKKKFDYFYDLREIINNMHGLKKQEKYHANTAFTLELRTQRGYKKTAKQIEEAYAEHVADEKRRDKAWGALAKAKIKEEKDIAKSIKRLEKKDPGFFIQK</sequence>
<dbReference type="EMBL" id="MT144299">
    <property type="protein sequence ID" value="QJA51924.1"/>
    <property type="molecule type" value="Genomic_DNA"/>
</dbReference>
<dbReference type="AlphaFoldDB" id="A0A6H1ZWI3"/>
<dbReference type="EMBL" id="MT142592">
    <property type="protein sequence ID" value="QJA85734.1"/>
    <property type="molecule type" value="Genomic_DNA"/>
</dbReference>
<evidence type="ECO:0000313" key="4">
    <source>
        <dbReference type="EMBL" id="QJB02381.1"/>
    </source>
</evidence>
<evidence type="ECO:0000313" key="2">
    <source>
        <dbReference type="EMBL" id="QJA76223.1"/>
    </source>
</evidence>
<dbReference type="EMBL" id="MT142212">
    <property type="protein sequence ID" value="QJA76223.1"/>
    <property type="molecule type" value="Genomic_DNA"/>
</dbReference>
<dbReference type="EMBL" id="MT145083">
    <property type="protein sequence ID" value="QJI03388.1"/>
    <property type="molecule type" value="Genomic_DNA"/>
</dbReference>
<dbReference type="EMBL" id="MT143779">
    <property type="protein sequence ID" value="QJB02381.1"/>
    <property type="molecule type" value="Genomic_DNA"/>
</dbReference>
<evidence type="ECO:0000313" key="5">
    <source>
        <dbReference type="EMBL" id="QJI03388.1"/>
    </source>
</evidence>
<proteinExistence type="predicted"/>